<comment type="function">
    <text evidence="4 6">Binds together with bS18 to 16S ribosomal RNA.</text>
</comment>
<evidence type="ECO:0000313" key="9">
    <source>
        <dbReference type="Proteomes" id="UP000002572"/>
    </source>
</evidence>
<dbReference type="GO" id="GO:0070181">
    <property type="term" value="F:small ribosomal subunit rRNA binding"/>
    <property type="evidence" value="ECO:0007669"/>
    <property type="project" value="TreeGrafter"/>
</dbReference>
<keyword evidence="3 6" id="KW-0687">Ribonucleoprotein</keyword>
<gene>
    <name evidence="6" type="primary">rpsF</name>
    <name evidence="8" type="ordered locus">Selin_0648</name>
</gene>
<dbReference type="EMBL" id="CP002432">
    <property type="protein sequence ID" value="ADU65396.1"/>
    <property type="molecule type" value="Genomic_DNA"/>
</dbReference>
<dbReference type="STRING" id="653733.Selin_0648"/>
<dbReference type="RefSeq" id="WP_013505284.1">
    <property type="nucleotide sequence ID" value="NC_014836.1"/>
</dbReference>
<dbReference type="InterPro" id="IPR020814">
    <property type="entry name" value="Ribosomal_S6_plastid/chlpt"/>
</dbReference>
<dbReference type="GO" id="GO:0003735">
    <property type="term" value="F:structural constituent of ribosome"/>
    <property type="evidence" value="ECO:0007669"/>
    <property type="project" value="InterPro"/>
</dbReference>
<protein>
    <recommendedName>
        <fullName evidence="5 6">Small ribosomal subunit protein bS6</fullName>
    </recommendedName>
</protein>
<dbReference type="AlphaFoldDB" id="E6W1E0"/>
<dbReference type="GO" id="GO:1990904">
    <property type="term" value="C:ribonucleoprotein complex"/>
    <property type="evidence" value="ECO:0007669"/>
    <property type="project" value="UniProtKB-KW"/>
</dbReference>
<dbReference type="KEGG" id="din:Selin_0648"/>
<evidence type="ECO:0000256" key="1">
    <source>
        <dbReference type="ARBA" id="ARBA00009512"/>
    </source>
</evidence>
<accession>E6W1E0</accession>
<keyword evidence="6" id="KW-0694">RNA-binding</keyword>
<organism evidence="8 9">
    <name type="scientific">Desulfurispirillum indicum (strain ATCC BAA-1389 / DSM 22839 / S5)</name>
    <dbReference type="NCBI Taxonomy" id="653733"/>
    <lineage>
        <taxon>Bacteria</taxon>
        <taxon>Pseudomonadati</taxon>
        <taxon>Chrysiogenota</taxon>
        <taxon>Chrysiogenia</taxon>
        <taxon>Chrysiogenales</taxon>
        <taxon>Chrysiogenaceae</taxon>
        <taxon>Desulfurispirillum</taxon>
    </lineage>
</organism>
<evidence type="ECO:0000256" key="3">
    <source>
        <dbReference type="ARBA" id="ARBA00023274"/>
    </source>
</evidence>
<dbReference type="InterPro" id="IPR014717">
    <property type="entry name" value="Transl_elong_EF1B/ribsomal_bS6"/>
</dbReference>
<feature type="region of interest" description="Disordered" evidence="7">
    <location>
        <begin position="120"/>
        <end position="145"/>
    </location>
</feature>
<feature type="compositionally biased region" description="Low complexity" evidence="7">
    <location>
        <begin position="135"/>
        <end position="145"/>
    </location>
</feature>
<evidence type="ECO:0000256" key="6">
    <source>
        <dbReference type="HAMAP-Rule" id="MF_00360"/>
    </source>
</evidence>
<dbReference type="GO" id="GO:0005840">
    <property type="term" value="C:ribosome"/>
    <property type="evidence" value="ECO:0007669"/>
    <property type="project" value="UniProtKB-KW"/>
</dbReference>
<keyword evidence="2 6" id="KW-0689">Ribosomal protein</keyword>
<dbReference type="CDD" id="cd00473">
    <property type="entry name" value="bS6"/>
    <property type="match status" value="1"/>
</dbReference>
<evidence type="ECO:0000256" key="7">
    <source>
        <dbReference type="SAM" id="MobiDB-lite"/>
    </source>
</evidence>
<dbReference type="SUPFAM" id="SSF54995">
    <property type="entry name" value="Ribosomal protein S6"/>
    <property type="match status" value="1"/>
</dbReference>
<dbReference type="PANTHER" id="PTHR21011">
    <property type="entry name" value="MITOCHONDRIAL 28S RIBOSOMAL PROTEIN S6"/>
    <property type="match status" value="1"/>
</dbReference>
<dbReference type="PANTHER" id="PTHR21011:SF1">
    <property type="entry name" value="SMALL RIBOSOMAL SUBUNIT PROTEIN BS6M"/>
    <property type="match status" value="1"/>
</dbReference>
<dbReference type="Gene3D" id="3.30.70.60">
    <property type="match status" value="1"/>
</dbReference>
<keyword evidence="9" id="KW-1185">Reference proteome</keyword>
<name>E6W1E0_DESIS</name>
<dbReference type="GO" id="GO:0006412">
    <property type="term" value="P:translation"/>
    <property type="evidence" value="ECO:0007669"/>
    <property type="project" value="UniProtKB-UniRule"/>
</dbReference>
<dbReference type="eggNOG" id="COG0360">
    <property type="taxonomic scope" value="Bacteria"/>
</dbReference>
<dbReference type="InterPro" id="IPR000529">
    <property type="entry name" value="Ribosomal_bS6"/>
</dbReference>
<keyword evidence="6" id="KW-0699">rRNA-binding</keyword>
<dbReference type="Pfam" id="PF01250">
    <property type="entry name" value="Ribosomal_S6"/>
    <property type="match status" value="1"/>
</dbReference>
<dbReference type="GO" id="GO:0005737">
    <property type="term" value="C:cytoplasm"/>
    <property type="evidence" value="ECO:0007669"/>
    <property type="project" value="UniProtKB-ARBA"/>
</dbReference>
<evidence type="ECO:0000256" key="2">
    <source>
        <dbReference type="ARBA" id="ARBA00022980"/>
    </source>
</evidence>
<dbReference type="OrthoDB" id="9812702at2"/>
<dbReference type="HAMAP" id="MF_00360">
    <property type="entry name" value="Ribosomal_bS6"/>
    <property type="match status" value="1"/>
</dbReference>
<evidence type="ECO:0000313" key="8">
    <source>
        <dbReference type="EMBL" id="ADU65396.1"/>
    </source>
</evidence>
<dbReference type="Proteomes" id="UP000002572">
    <property type="component" value="Chromosome"/>
</dbReference>
<sequence>MKKYELMFILKPELDEQQLADYIARVDGIIARYEGTIDKFENWGKKKLAYEIDNKSFGFYYLYHLSCASALIDELERNFKISDEMMRFISLRLDKKALEALSKAEQSKAAAAQAQTAQYAASVSAEEPESEDAEAPAAAQEESEA</sequence>
<evidence type="ECO:0000256" key="5">
    <source>
        <dbReference type="ARBA" id="ARBA00035294"/>
    </source>
</evidence>
<dbReference type="NCBIfam" id="TIGR00166">
    <property type="entry name" value="S6"/>
    <property type="match status" value="1"/>
</dbReference>
<dbReference type="InterPro" id="IPR035980">
    <property type="entry name" value="Ribosomal_bS6_sf"/>
</dbReference>
<dbReference type="FunCoup" id="E6W1E0">
    <property type="interactions" value="524"/>
</dbReference>
<reference evidence="8 9" key="1">
    <citation type="submission" date="2010-12" db="EMBL/GenBank/DDBJ databases">
        <title>Complete sequence of Desulfurispirillum indicum S5.</title>
        <authorList>
            <consortium name="US DOE Joint Genome Institute"/>
            <person name="Lucas S."/>
            <person name="Copeland A."/>
            <person name="Lapidus A."/>
            <person name="Cheng J.-F."/>
            <person name="Goodwin L."/>
            <person name="Pitluck S."/>
            <person name="Chertkov O."/>
            <person name="Held B."/>
            <person name="Detter J.C."/>
            <person name="Han C."/>
            <person name="Tapia R."/>
            <person name="Land M."/>
            <person name="Hauser L."/>
            <person name="Kyrpides N."/>
            <person name="Ivanova N."/>
            <person name="Mikhailova N."/>
            <person name="Haggblom M."/>
            <person name="Rauschenbach I."/>
            <person name="Bini E."/>
            <person name="Woyke T."/>
        </authorList>
    </citation>
    <scope>NUCLEOTIDE SEQUENCE [LARGE SCALE GENOMIC DNA]</scope>
    <source>
        <strain evidence="9">ATCC BAA-1389 / DSM 22839 / S5</strain>
    </source>
</reference>
<evidence type="ECO:0000256" key="4">
    <source>
        <dbReference type="ARBA" id="ARBA00035104"/>
    </source>
</evidence>
<proteinExistence type="inferred from homology"/>
<dbReference type="InParanoid" id="E6W1E0"/>
<dbReference type="HOGENOM" id="CLU_113441_4_0_0"/>
<comment type="similarity">
    <text evidence="1 6">Belongs to the bacterial ribosomal protein bS6 family.</text>
</comment>